<organism evidence="1 2">
    <name type="scientific">Chromobacterium sinusclupearum</name>
    <dbReference type="NCBI Taxonomy" id="2077146"/>
    <lineage>
        <taxon>Bacteria</taxon>
        <taxon>Pseudomonadati</taxon>
        <taxon>Pseudomonadota</taxon>
        <taxon>Betaproteobacteria</taxon>
        <taxon>Neisseriales</taxon>
        <taxon>Chromobacteriaceae</taxon>
        <taxon>Chromobacterium</taxon>
    </lineage>
</organism>
<accession>A0A2K4MQA3</accession>
<dbReference type="InterPro" id="IPR010662">
    <property type="entry name" value="RBBP9/YdeN"/>
</dbReference>
<evidence type="ECO:0000313" key="1">
    <source>
        <dbReference type="EMBL" id="POA99276.1"/>
    </source>
</evidence>
<dbReference type="AlphaFoldDB" id="A0A2K4MQA3"/>
<sequence>MLPLLQAFDLIIQPGWRNSGAEHWQSHWQRRLGARRVDNADWERPQLEDWLDGLDAALARCSKPPLVIAHSLGCVTVAHYAARHPGRIAGALLVAPADVERAFAPAELLNFAPVPRQPLPFPAQIVASSNDPFCKSARAARMAGYWQAPITWLQHAGHINIDSGHRQWEEGWPLLLRLATRAGHRLQSQAAPVNSALV</sequence>
<dbReference type="EMBL" id="PPTF01000023">
    <property type="protein sequence ID" value="POA99276.1"/>
    <property type="molecule type" value="Genomic_DNA"/>
</dbReference>
<dbReference type="GO" id="GO:0016787">
    <property type="term" value="F:hydrolase activity"/>
    <property type="evidence" value="ECO:0007669"/>
    <property type="project" value="UniProtKB-KW"/>
</dbReference>
<protein>
    <submittedName>
        <fullName evidence="1">Alpha/beta hydrolase</fullName>
    </submittedName>
</protein>
<name>A0A2K4MQA3_9NEIS</name>
<reference evidence="1 2" key="1">
    <citation type="submission" date="2018-01" db="EMBL/GenBank/DDBJ databases">
        <title>Genomic Sequence of Chromobacterium MWU13-2610 from wild cranberry bogs within the Cape Cod National Seashore.</title>
        <authorList>
            <person name="O'Hara-Hanley K."/>
            <person name="Soby S."/>
            <person name="Harrison A."/>
        </authorList>
    </citation>
    <scope>NUCLEOTIDE SEQUENCE [LARGE SCALE GENOMIC DNA]</scope>
    <source>
        <strain evidence="1 2">MWU13-2610</strain>
    </source>
</reference>
<keyword evidence="1" id="KW-0378">Hydrolase</keyword>
<evidence type="ECO:0000313" key="2">
    <source>
        <dbReference type="Proteomes" id="UP000236416"/>
    </source>
</evidence>
<dbReference type="InterPro" id="IPR029058">
    <property type="entry name" value="AB_hydrolase_fold"/>
</dbReference>
<dbReference type="Proteomes" id="UP000236416">
    <property type="component" value="Unassembled WGS sequence"/>
</dbReference>
<dbReference type="SUPFAM" id="SSF53474">
    <property type="entry name" value="alpha/beta-Hydrolases"/>
    <property type="match status" value="1"/>
</dbReference>
<dbReference type="Gene3D" id="3.40.50.1820">
    <property type="entry name" value="alpha/beta hydrolase"/>
    <property type="match status" value="1"/>
</dbReference>
<comment type="caution">
    <text evidence="1">The sequence shown here is derived from an EMBL/GenBank/DDBJ whole genome shotgun (WGS) entry which is preliminary data.</text>
</comment>
<dbReference type="RefSeq" id="WP_103318902.1">
    <property type="nucleotide sequence ID" value="NZ_PPTF01000023.1"/>
</dbReference>
<proteinExistence type="predicted"/>
<dbReference type="Pfam" id="PF06821">
    <property type="entry name" value="Ser_hydrolase"/>
    <property type="match status" value="1"/>
</dbReference>
<gene>
    <name evidence="1" type="ORF">C2134_07660</name>
</gene>
<keyword evidence="2" id="KW-1185">Reference proteome</keyword>